<feature type="repeat" description="Solcar" evidence="4">
    <location>
        <begin position="1"/>
        <end position="64"/>
    </location>
</feature>
<evidence type="ECO:0008006" key="8">
    <source>
        <dbReference type="Google" id="ProtNLM"/>
    </source>
</evidence>
<dbReference type="Proteomes" id="UP000054560">
    <property type="component" value="Unassembled WGS sequence"/>
</dbReference>
<dbReference type="GeneID" id="25915815"/>
<keyword evidence="7" id="KW-1185">Reference proteome</keyword>
<evidence type="ECO:0000256" key="3">
    <source>
        <dbReference type="ARBA" id="ARBA00023136"/>
    </source>
</evidence>
<dbReference type="PROSITE" id="PS50920">
    <property type="entry name" value="SOLCAR"/>
    <property type="match status" value="1"/>
</dbReference>
<organism evidence="6 7">
    <name type="scientific">Sphaeroforma arctica JP610</name>
    <dbReference type="NCBI Taxonomy" id="667725"/>
    <lineage>
        <taxon>Eukaryota</taxon>
        <taxon>Ichthyosporea</taxon>
        <taxon>Ichthyophonida</taxon>
        <taxon>Sphaeroforma</taxon>
    </lineage>
</organism>
<comment type="subcellular location">
    <subcellularLocation>
        <location evidence="1">Membrane</location>
        <topology evidence="1">Multi-pass membrane protein</topology>
    </subcellularLocation>
</comment>
<reference evidence="6 7" key="1">
    <citation type="submission" date="2011-02" db="EMBL/GenBank/DDBJ databases">
        <title>The Genome Sequence of Sphaeroforma arctica JP610.</title>
        <authorList>
            <consortium name="The Broad Institute Genome Sequencing Platform"/>
            <person name="Russ C."/>
            <person name="Cuomo C."/>
            <person name="Young S.K."/>
            <person name="Zeng Q."/>
            <person name="Gargeya S."/>
            <person name="Alvarado L."/>
            <person name="Berlin A."/>
            <person name="Chapman S.B."/>
            <person name="Chen Z."/>
            <person name="Freedman E."/>
            <person name="Gellesch M."/>
            <person name="Goldberg J."/>
            <person name="Griggs A."/>
            <person name="Gujja S."/>
            <person name="Heilman E."/>
            <person name="Heiman D."/>
            <person name="Howarth C."/>
            <person name="Mehta T."/>
            <person name="Neiman D."/>
            <person name="Pearson M."/>
            <person name="Roberts A."/>
            <person name="Saif S."/>
            <person name="Shea T."/>
            <person name="Shenoy N."/>
            <person name="Sisk P."/>
            <person name="Stolte C."/>
            <person name="Sykes S."/>
            <person name="White J."/>
            <person name="Yandava C."/>
            <person name="Burger G."/>
            <person name="Gray M.W."/>
            <person name="Holland P.W.H."/>
            <person name="King N."/>
            <person name="Lang F.B.F."/>
            <person name="Roger A.J."/>
            <person name="Ruiz-Trillo I."/>
            <person name="Haas B."/>
            <person name="Nusbaum C."/>
            <person name="Birren B."/>
        </authorList>
    </citation>
    <scope>NUCLEOTIDE SEQUENCE [LARGE SCALE GENOMIC DNA]</scope>
    <source>
        <strain evidence="6 7">JP610</strain>
    </source>
</reference>
<evidence type="ECO:0000256" key="1">
    <source>
        <dbReference type="ARBA" id="ARBA00004141"/>
    </source>
</evidence>
<evidence type="ECO:0000313" key="7">
    <source>
        <dbReference type="Proteomes" id="UP000054560"/>
    </source>
</evidence>
<dbReference type="RefSeq" id="XP_014146040.1">
    <property type="nucleotide sequence ID" value="XM_014290565.1"/>
</dbReference>
<dbReference type="InterPro" id="IPR018108">
    <property type="entry name" value="MCP_transmembrane"/>
</dbReference>
<dbReference type="Pfam" id="PF00153">
    <property type="entry name" value="Mito_carr"/>
    <property type="match status" value="1"/>
</dbReference>
<evidence type="ECO:0000256" key="2">
    <source>
        <dbReference type="ARBA" id="ARBA00022692"/>
    </source>
</evidence>
<evidence type="ECO:0000256" key="4">
    <source>
        <dbReference type="PROSITE-ProRule" id="PRU00282"/>
    </source>
</evidence>
<dbReference type="AlphaFoldDB" id="A0A0L0F7N9"/>
<feature type="non-terminal residue" evidence="6">
    <location>
        <position position="64"/>
    </location>
</feature>
<dbReference type="SUPFAM" id="SSF103506">
    <property type="entry name" value="Mitochondrial carrier"/>
    <property type="match status" value="1"/>
</dbReference>
<dbReference type="GO" id="GO:0016020">
    <property type="term" value="C:membrane"/>
    <property type="evidence" value="ECO:0007669"/>
    <property type="project" value="UniProtKB-SubCell"/>
</dbReference>
<keyword evidence="5" id="KW-0813">Transport</keyword>
<comment type="similarity">
    <text evidence="5">Belongs to the mitochondrial carrier (TC 2.A.29) family.</text>
</comment>
<accession>A0A0L0F7N9</accession>
<evidence type="ECO:0000313" key="6">
    <source>
        <dbReference type="EMBL" id="KNC72138.1"/>
    </source>
</evidence>
<dbReference type="Gene3D" id="1.50.40.10">
    <property type="entry name" value="Mitochondrial carrier domain"/>
    <property type="match status" value="1"/>
</dbReference>
<name>A0A0L0F7N9_9EUKA</name>
<gene>
    <name evidence="6" type="ORF">SARC_15311</name>
</gene>
<sequence>MVSSSVIYPLDIAKARYITAQTGTYTHVSQVFTHAIRTDGVKSLFRGLGMRVSVLGCEYMVDVW</sequence>
<dbReference type="InterPro" id="IPR023395">
    <property type="entry name" value="MCP_dom_sf"/>
</dbReference>
<dbReference type="EMBL" id="KQ247514">
    <property type="protein sequence ID" value="KNC72138.1"/>
    <property type="molecule type" value="Genomic_DNA"/>
</dbReference>
<keyword evidence="3 4" id="KW-0472">Membrane</keyword>
<evidence type="ECO:0000256" key="5">
    <source>
        <dbReference type="RuleBase" id="RU000488"/>
    </source>
</evidence>
<proteinExistence type="inferred from homology"/>
<dbReference type="OrthoDB" id="270584at2759"/>
<keyword evidence="2 4" id="KW-0812">Transmembrane</keyword>
<protein>
    <recommendedName>
        <fullName evidence="8">ADP/ATP translocase</fullName>
    </recommendedName>
</protein>